<dbReference type="InterPro" id="IPR025671">
    <property type="entry name" value="HXXEE"/>
</dbReference>
<dbReference type="Proteomes" id="UP000019151">
    <property type="component" value="Chromosome"/>
</dbReference>
<name>W0RHM8_9BACT</name>
<dbReference type="OrthoDB" id="4571490at2"/>
<sequence length="165" mass="17328">MPRRPPLRILAALVPLHNAEEALTFGHYLPAVRARVPPVLAPLAASITERQLLVALGAATVVPVAVVLWAERRPRSGGARWLALLVAAVLLVNVASHVAAAVVVLRGYSPGLVTALALNLPGCAWLLWRAARERWVSPGAFAALLPAAFVVHGPLLLGLIALAGR</sequence>
<dbReference type="KEGG" id="gba:J421_1371"/>
<keyword evidence="1" id="KW-1133">Transmembrane helix</keyword>
<evidence type="ECO:0000256" key="1">
    <source>
        <dbReference type="SAM" id="Phobius"/>
    </source>
</evidence>
<feature type="transmembrane region" description="Helical" evidence="1">
    <location>
        <begin position="140"/>
        <end position="163"/>
    </location>
</feature>
<dbReference type="RefSeq" id="WP_158508670.1">
    <property type="nucleotide sequence ID" value="NZ_CP007128.1"/>
</dbReference>
<keyword evidence="1" id="KW-0812">Transmembrane</keyword>
<organism evidence="2 3">
    <name type="scientific">Gemmatirosa kalamazoonensis</name>
    <dbReference type="NCBI Taxonomy" id="861299"/>
    <lineage>
        <taxon>Bacteria</taxon>
        <taxon>Pseudomonadati</taxon>
        <taxon>Gemmatimonadota</taxon>
        <taxon>Gemmatimonadia</taxon>
        <taxon>Gemmatimonadales</taxon>
        <taxon>Gemmatimonadaceae</taxon>
        <taxon>Gemmatirosa</taxon>
    </lineage>
</organism>
<keyword evidence="3" id="KW-1185">Reference proteome</keyword>
<gene>
    <name evidence="2" type="ORF">J421_1371</name>
</gene>
<feature type="transmembrane region" description="Helical" evidence="1">
    <location>
        <begin position="111"/>
        <end position="128"/>
    </location>
</feature>
<evidence type="ECO:0000313" key="3">
    <source>
        <dbReference type="Proteomes" id="UP000019151"/>
    </source>
</evidence>
<dbReference type="FunCoup" id="W0RHM8">
    <property type="interactions" value="1"/>
</dbReference>
<dbReference type="STRING" id="861299.J421_1371"/>
<feature type="transmembrane region" description="Helical" evidence="1">
    <location>
        <begin position="82"/>
        <end position="105"/>
    </location>
</feature>
<dbReference type="Pfam" id="PF13787">
    <property type="entry name" value="HXXEE"/>
    <property type="match status" value="1"/>
</dbReference>
<proteinExistence type="predicted"/>
<keyword evidence="1" id="KW-0472">Membrane</keyword>
<dbReference type="HOGENOM" id="CLU_1608472_0_0_0"/>
<dbReference type="AlphaFoldDB" id="W0RHM8"/>
<protein>
    <submittedName>
        <fullName evidence="2">HXXEE motif-containing protein</fullName>
    </submittedName>
</protein>
<dbReference type="InParanoid" id="W0RHM8"/>
<dbReference type="EMBL" id="CP007128">
    <property type="protein sequence ID" value="AHG88908.1"/>
    <property type="molecule type" value="Genomic_DNA"/>
</dbReference>
<accession>W0RHM8</accession>
<evidence type="ECO:0000313" key="2">
    <source>
        <dbReference type="EMBL" id="AHG88908.1"/>
    </source>
</evidence>
<feature type="transmembrane region" description="Helical" evidence="1">
    <location>
        <begin position="50"/>
        <end position="70"/>
    </location>
</feature>
<reference evidence="2 3" key="1">
    <citation type="journal article" date="2014" name="Genome Announc.">
        <title>Genome Sequence and Methylome of Soil Bacterium Gemmatirosa kalamazoonensis KBS708T, a Member of the Rarely Cultivated Gemmatimonadetes Phylum.</title>
        <authorList>
            <person name="Debruyn J.M."/>
            <person name="Radosevich M."/>
            <person name="Wommack K.E."/>
            <person name="Polson S.W."/>
            <person name="Hauser L.J."/>
            <person name="Fawaz M.N."/>
            <person name="Korlach J."/>
            <person name="Tsai Y.C."/>
        </authorList>
    </citation>
    <scope>NUCLEOTIDE SEQUENCE [LARGE SCALE GENOMIC DNA]</scope>
    <source>
        <strain evidence="2 3">KBS708</strain>
    </source>
</reference>